<comment type="caution">
    <text evidence="2">The sequence shown here is derived from an EMBL/GenBank/DDBJ whole genome shotgun (WGS) entry which is preliminary data.</text>
</comment>
<evidence type="ECO:0000313" key="2">
    <source>
        <dbReference type="EMBL" id="EAW30821.1"/>
    </source>
</evidence>
<evidence type="ECO:0000259" key="1">
    <source>
        <dbReference type="Pfam" id="PF07045"/>
    </source>
</evidence>
<dbReference type="AlphaFoldDB" id="A0YEI5"/>
<dbReference type="InterPro" id="IPR010753">
    <property type="entry name" value="DUF1330"/>
</dbReference>
<dbReference type="EMBL" id="AAVT01000006">
    <property type="protein sequence ID" value="EAW30821.1"/>
    <property type="molecule type" value="Genomic_DNA"/>
</dbReference>
<dbReference type="Gene3D" id="3.30.70.100">
    <property type="match status" value="1"/>
</dbReference>
<dbReference type="Pfam" id="PF07045">
    <property type="entry name" value="DUF1330"/>
    <property type="match status" value="1"/>
</dbReference>
<dbReference type="PANTHER" id="PTHR41521">
    <property type="match status" value="1"/>
</dbReference>
<protein>
    <recommendedName>
        <fullName evidence="1">DUF1330 domain-containing protein</fullName>
    </recommendedName>
</protein>
<evidence type="ECO:0000313" key="3">
    <source>
        <dbReference type="Proteomes" id="UP000004931"/>
    </source>
</evidence>
<sequence>MSDAPVYMVVNLAVTDVDSYRAYEKGFFSFLKKYEGEFVTFDDNPITLEGVAPREGRMIIFRFPSEQAAKAWYADEGYQSLSENRRKGTKLEFLTMVHGMPAR</sequence>
<dbReference type="STRING" id="247633.GP2143_02819"/>
<keyword evidence="3" id="KW-1185">Reference proteome</keyword>
<organism evidence="2 3">
    <name type="scientific">marine gamma proteobacterium HTCC2143</name>
    <dbReference type="NCBI Taxonomy" id="247633"/>
    <lineage>
        <taxon>Bacteria</taxon>
        <taxon>Pseudomonadati</taxon>
        <taxon>Pseudomonadota</taxon>
        <taxon>Gammaproteobacteria</taxon>
        <taxon>Cellvibrionales</taxon>
        <taxon>Spongiibacteraceae</taxon>
        <taxon>BD1-7 clade</taxon>
    </lineage>
</organism>
<feature type="domain" description="DUF1330" evidence="1">
    <location>
        <begin position="6"/>
        <end position="94"/>
    </location>
</feature>
<gene>
    <name evidence="2" type="ORF">GP2143_02819</name>
</gene>
<proteinExistence type="predicted"/>
<dbReference type="Proteomes" id="UP000004931">
    <property type="component" value="Unassembled WGS sequence"/>
</dbReference>
<dbReference type="eggNOG" id="COG5470">
    <property type="taxonomic scope" value="Bacteria"/>
</dbReference>
<dbReference type="InterPro" id="IPR011008">
    <property type="entry name" value="Dimeric_a/b-barrel"/>
</dbReference>
<reference evidence="2 3" key="1">
    <citation type="journal article" date="2010" name="J. Bacteriol.">
        <title>Genome sequence of the oligotrophic marine Gammaproteobacterium HTCC2143, isolated from the Oregon Coast.</title>
        <authorList>
            <person name="Oh H.M."/>
            <person name="Kang I."/>
            <person name="Ferriera S."/>
            <person name="Giovannoni S.J."/>
            <person name="Cho J.C."/>
        </authorList>
    </citation>
    <scope>NUCLEOTIDE SEQUENCE [LARGE SCALE GENOMIC DNA]</scope>
    <source>
        <strain evidence="2 3">HTCC2143</strain>
    </source>
</reference>
<accession>A0YEI5</accession>
<dbReference type="PANTHER" id="PTHR41521:SF4">
    <property type="entry name" value="BLR0684 PROTEIN"/>
    <property type="match status" value="1"/>
</dbReference>
<dbReference type="OrthoDB" id="516779at2"/>
<dbReference type="SUPFAM" id="SSF54909">
    <property type="entry name" value="Dimeric alpha+beta barrel"/>
    <property type="match status" value="1"/>
</dbReference>
<name>A0YEI5_9GAMM</name>